<evidence type="ECO:0000313" key="9">
    <source>
        <dbReference type="Proteomes" id="UP000186817"/>
    </source>
</evidence>
<dbReference type="EMBL" id="LSRX01000907">
    <property type="protein sequence ID" value="OLP86630.1"/>
    <property type="molecule type" value="Genomic_DNA"/>
</dbReference>
<evidence type="ECO:0000313" key="8">
    <source>
        <dbReference type="EMBL" id="OLP86630.1"/>
    </source>
</evidence>
<protein>
    <submittedName>
        <fullName evidence="8">cGMP-dependent protein kinase, isozyme 2 forms cD5/T2</fullName>
    </submittedName>
</protein>
<evidence type="ECO:0000256" key="4">
    <source>
        <dbReference type="ARBA" id="ARBA00022777"/>
    </source>
</evidence>
<dbReference type="OrthoDB" id="445652at2759"/>
<dbReference type="InterPro" id="IPR012337">
    <property type="entry name" value="RNaseH-like_sf"/>
</dbReference>
<dbReference type="GO" id="GO:0005952">
    <property type="term" value="C:cAMP-dependent protein kinase complex"/>
    <property type="evidence" value="ECO:0007669"/>
    <property type="project" value="TreeGrafter"/>
</dbReference>
<dbReference type="SUPFAM" id="SSF53098">
    <property type="entry name" value="Ribonuclease H-like"/>
    <property type="match status" value="1"/>
</dbReference>
<dbReference type="SMART" id="SM00220">
    <property type="entry name" value="S_TKc"/>
    <property type="match status" value="1"/>
</dbReference>
<dbReference type="InterPro" id="IPR036397">
    <property type="entry name" value="RNaseH_sf"/>
</dbReference>
<evidence type="ECO:0000256" key="2">
    <source>
        <dbReference type="ARBA" id="ARBA00022679"/>
    </source>
</evidence>
<dbReference type="InterPro" id="IPR017441">
    <property type="entry name" value="Protein_kinase_ATP_BS"/>
</dbReference>
<dbReference type="AlphaFoldDB" id="A0A1Q9CUN7"/>
<dbReference type="PANTHER" id="PTHR24353:SF37">
    <property type="entry name" value="CAMP-DEPENDENT PROTEIN KINASE CATALYTIC SUBUNIT PRKX"/>
    <property type="match status" value="1"/>
</dbReference>
<evidence type="ECO:0000259" key="7">
    <source>
        <dbReference type="PROSITE" id="PS50011"/>
    </source>
</evidence>
<gene>
    <name evidence="8" type="primary">for</name>
    <name evidence="8" type="ORF">AK812_SmicGene32256</name>
</gene>
<sequence length="666" mass="73986">MSEPKTYAWYWVSDLTFLSCSSALAGVLGGTPSTSLALASVSLDPTLSCVIIGSLATFSAFWFNEPKGGESGQGTLPEQRTAEEPANLADTGDLAVREDVHVGQECCDAVGGTGNASHSDTIGPDRPAAEILLAISLLGTGSWGIVSLMQHQAGPTYAVKSIDLSKMKPKKQAKIMREKDIHLQLESPFFIRLFGTFLQQDSIYFVMEPGICDLWMVYNRHKEFFCSQIHARFYSASVVCAFQYLHNKGIIYRDLKPENLVLDESGCLKVCDLGFAKHVGATEKTYTFCGSLEYLAPEIINNSGHSHAVDWWALGILIFELMAGRPCFGTEEAEAVIYARVLRGVQPELFPPFMSTACRDVILALCAQDPAQRLPMRPGGLDMLKSLAWFEDFKWDFKIDPPYNPTHDLQRRPCGMVFEYFGTNGLRSYIRDAIDQVCVRSTKGEEATRPGGKAGLRKALANHLQAQGYGIVPSKICGAEAIVEELWQEMVKFAESLTKTKRNAEERSAFTTQTRRACTEGRGNEHVTCEPRLRFYSSGAIEGVEAILVHILSDCTCRPSYDCLQDPQQGSLLQPPRWQLLWKDQYHAIDTEVVCFSIFVGPHVDFGSGAQLLVDNMDEDGNLRGLVEHFQEYFEDPGIKKVFQNYAFDRAILLNHGCRVAGKLRK</sequence>
<feature type="binding site" evidence="6">
    <location>
        <position position="160"/>
    </location>
    <ligand>
        <name>ATP</name>
        <dbReference type="ChEBI" id="CHEBI:30616"/>
    </ligand>
</feature>
<dbReference type="InterPro" id="IPR000719">
    <property type="entry name" value="Prot_kinase_dom"/>
</dbReference>
<dbReference type="GO" id="GO:0004691">
    <property type="term" value="F:cAMP-dependent protein kinase activity"/>
    <property type="evidence" value="ECO:0007669"/>
    <property type="project" value="TreeGrafter"/>
</dbReference>
<keyword evidence="2" id="KW-0808">Transferase</keyword>
<dbReference type="InterPro" id="IPR011009">
    <property type="entry name" value="Kinase-like_dom_sf"/>
</dbReference>
<dbReference type="Gene3D" id="3.30.200.20">
    <property type="entry name" value="Phosphorylase Kinase, domain 1"/>
    <property type="match status" value="1"/>
</dbReference>
<keyword evidence="5 6" id="KW-0067">ATP-binding</keyword>
<organism evidence="8 9">
    <name type="scientific">Symbiodinium microadriaticum</name>
    <name type="common">Dinoflagellate</name>
    <name type="synonym">Zooxanthella microadriatica</name>
    <dbReference type="NCBI Taxonomy" id="2951"/>
    <lineage>
        <taxon>Eukaryota</taxon>
        <taxon>Sar</taxon>
        <taxon>Alveolata</taxon>
        <taxon>Dinophyceae</taxon>
        <taxon>Suessiales</taxon>
        <taxon>Symbiodiniaceae</taxon>
        <taxon>Symbiodinium</taxon>
    </lineage>
</organism>
<accession>A0A1Q9CUN7</accession>
<dbReference type="PROSITE" id="PS00107">
    <property type="entry name" value="PROTEIN_KINASE_ATP"/>
    <property type="match status" value="1"/>
</dbReference>
<evidence type="ECO:0000256" key="6">
    <source>
        <dbReference type="PROSITE-ProRule" id="PRU10141"/>
    </source>
</evidence>
<keyword evidence="4 8" id="KW-0418">Kinase</keyword>
<dbReference type="InterPro" id="IPR008271">
    <property type="entry name" value="Ser/Thr_kinase_AS"/>
</dbReference>
<dbReference type="Proteomes" id="UP000186817">
    <property type="component" value="Unassembled WGS sequence"/>
</dbReference>
<dbReference type="GO" id="GO:0005524">
    <property type="term" value="F:ATP binding"/>
    <property type="evidence" value="ECO:0007669"/>
    <property type="project" value="UniProtKB-UniRule"/>
</dbReference>
<dbReference type="Pfam" id="PF00069">
    <property type="entry name" value="Pkinase"/>
    <property type="match status" value="1"/>
</dbReference>
<name>A0A1Q9CUN7_SYMMI</name>
<dbReference type="PROSITE" id="PS00108">
    <property type="entry name" value="PROTEIN_KINASE_ST"/>
    <property type="match status" value="1"/>
</dbReference>
<dbReference type="Gene3D" id="1.10.510.10">
    <property type="entry name" value="Transferase(Phosphotransferase) domain 1"/>
    <property type="match status" value="1"/>
</dbReference>
<dbReference type="PANTHER" id="PTHR24353">
    <property type="entry name" value="CYCLIC NUCLEOTIDE-DEPENDENT PROTEIN KINASE"/>
    <property type="match status" value="1"/>
</dbReference>
<evidence type="ECO:0000256" key="3">
    <source>
        <dbReference type="ARBA" id="ARBA00022741"/>
    </source>
</evidence>
<dbReference type="SUPFAM" id="SSF56112">
    <property type="entry name" value="Protein kinase-like (PK-like)"/>
    <property type="match status" value="1"/>
</dbReference>
<proteinExistence type="predicted"/>
<dbReference type="PROSITE" id="PS50011">
    <property type="entry name" value="PROTEIN_KINASE_DOM"/>
    <property type="match status" value="1"/>
</dbReference>
<keyword evidence="3 6" id="KW-0547">Nucleotide-binding</keyword>
<comment type="caution">
    <text evidence="8">The sequence shown here is derived from an EMBL/GenBank/DDBJ whole genome shotgun (WGS) entry which is preliminary data.</text>
</comment>
<feature type="domain" description="Protein kinase" evidence="7">
    <location>
        <begin position="132"/>
        <end position="390"/>
    </location>
</feature>
<evidence type="ECO:0000256" key="5">
    <source>
        <dbReference type="ARBA" id="ARBA00022840"/>
    </source>
</evidence>
<dbReference type="GO" id="GO:0003676">
    <property type="term" value="F:nucleic acid binding"/>
    <property type="evidence" value="ECO:0007669"/>
    <property type="project" value="InterPro"/>
</dbReference>
<evidence type="ECO:0000256" key="1">
    <source>
        <dbReference type="ARBA" id="ARBA00022527"/>
    </source>
</evidence>
<keyword evidence="1" id="KW-0723">Serine/threonine-protein kinase</keyword>
<dbReference type="Gene3D" id="3.30.420.10">
    <property type="entry name" value="Ribonuclease H-like superfamily/Ribonuclease H"/>
    <property type="match status" value="1"/>
</dbReference>
<keyword evidence="9" id="KW-1185">Reference proteome</keyword>
<reference evidence="8 9" key="1">
    <citation type="submission" date="2016-02" db="EMBL/GenBank/DDBJ databases">
        <title>Genome analysis of coral dinoflagellate symbionts highlights evolutionary adaptations to a symbiotic lifestyle.</title>
        <authorList>
            <person name="Aranda M."/>
            <person name="Li Y."/>
            <person name="Liew Y.J."/>
            <person name="Baumgarten S."/>
            <person name="Simakov O."/>
            <person name="Wilson M."/>
            <person name="Piel J."/>
            <person name="Ashoor H."/>
            <person name="Bougouffa S."/>
            <person name="Bajic V.B."/>
            <person name="Ryu T."/>
            <person name="Ravasi T."/>
            <person name="Bayer T."/>
            <person name="Micklem G."/>
            <person name="Kim H."/>
            <person name="Bhak J."/>
            <person name="Lajeunesse T.C."/>
            <person name="Voolstra C.R."/>
        </authorList>
    </citation>
    <scope>NUCLEOTIDE SEQUENCE [LARGE SCALE GENOMIC DNA]</scope>
    <source>
        <strain evidence="8 9">CCMP2467</strain>
    </source>
</reference>